<sequence length="104" mass="11762">MDGTQWSTKNHLLSTSWIQLSQYPGLARRLAVERRFLEMRSGPEGIHPLQIPTSRLTHQLPLLENSRRISNGTGLSDSWNHSMVRPACDQPKPTDGNTDKSIQD</sequence>
<accession>A0A8T0J9Y2</accession>
<comment type="caution">
    <text evidence="2">The sequence shown here is derived from an EMBL/GenBank/DDBJ whole genome shotgun (WGS) entry which is preliminary data.</text>
</comment>
<proteinExistence type="predicted"/>
<feature type="region of interest" description="Disordered" evidence="1">
    <location>
        <begin position="69"/>
        <end position="104"/>
    </location>
</feature>
<name>A0A8T0J9Y2_CERPU</name>
<protein>
    <submittedName>
        <fullName evidence="2">Uncharacterized protein</fullName>
    </submittedName>
</protein>
<reference evidence="2" key="1">
    <citation type="submission" date="2020-06" db="EMBL/GenBank/DDBJ databases">
        <title>WGS assembly of Ceratodon purpureus strain R40.</title>
        <authorList>
            <person name="Carey S.B."/>
            <person name="Jenkins J."/>
            <person name="Shu S."/>
            <person name="Lovell J.T."/>
            <person name="Sreedasyam A."/>
            <person name="Maumus F."/>
            <person name="Tiley G.P."/>
            <person name="Fernandez-Pozo N."/>
            <person name="Barry K."/>
            <person name="Chen C."/>
            <person name="Wang M."/>
            <person name="Lipzen A."/>
            <person name="Daum C."/>
            <person name="Saski C.A."/>
            <person name="Payton A.C."/>
            <person name="Mcbreen J.C."/>
            <person name="Conrad R.E."/>
            <person name="Kollar L.M."/>
            <person name="Olsson S."/>
            <person name="Huttunen S."/>
            <person name="Landis J.B."/>
            <person name="Wickett N.J."/>
            <person name="Johnson M.G."/>
            <person name="Rensing S.A."/>
            <person name="Grimwood J."/>
            <person name="Schmutz J."/>
            <person name="Mcdaniel S.F."/>
        </authorList>
    </citation>
    <scope>NUCLEOTIDE SEQUENCE</scope>
    <source>
        <strain evidence="2">R40</strain>
    </source>
</reference>
<keyword evidence="3" id="KW-1185">Reference proteome</keyword>
<evidence type="ECO:0000313" key="2">
    <source>
        <dbReference type="EMBL" id="KAG0591769.1"/>
    </source>
</evidence>
<organism evidence="2 3">
    <name type="scientific">Ceratodon purpureus</name>
    <name type="common">Fire moss</name>
    <name type="synonym">Dicranum purpureum</name>
    <dbReference type="NCBI Taxonomy" id="3225"/>
    <lineage>
        <taxon>Eukaryota</taxon>
        <taxon>Viridiplantae</taxon>
        <taxon>Streptophyta</taxon>
        <taxon>Embryophyta</taxon>
        <taxon>Bryophyta</taxon>
        <taxon>Bryophytina</taxon>
        <taxon>Bryopsida</taxon>
        <taxon>Dicranidae</taxon>
        <taxon>Pseudoditrichales</taxon>
        <taxon>Ditrichaceae</taxon>
        <taxon>Ceratodon</taxon>
    </lineage>
</organism>
<dbReference type="Proteomes" id="UP000822688">
    <property type="component" value="Chromosome 1"/>
</dbReference>
<dbReference type="AlphaFoldDB" id="A0A8T0J9Y2"/>
<gene>
    <name evidence="2" type="ORF">KC19_1G200600</name>
</gene>
<evidence type="ECO:0000313" key="3">
    <source>
        <dbReference type="Proteomes" id="UP000822688"/>
    </source>
</evidence>
<evidence type="ECO:0000256" key="1">
    <source>
        <dbReference type="SAM" id="MobiDB-lite"/>
    </source>
</evidence>
<dbReference type="EMBL" id="CM026421">
    <property type="protein sequence ID" value="KAG0591769.1"/>
    <property type="molecule type" value="Genomic_DNA"/>
</dbReference>
<feature type="compositionally biased region" description="Polar residues" evidence="1">
    <location>
        <begin position="69"/>
        <end position="81"/>
    </location>
</feature>